<name>A0AAV4ISR7_9GAST</name>
<accession>A0AAV4ISR7</accession>
<gene>
    <name evidence="2" type="ORF">ElyMa_006694200</name>
</gene>
<proteinExistence type="predicted"/>
<organism evidence="2 3">
    <name type="scientific">Elysia marginata</name>
    <dbReference type="NCBI Taxonomy" id="1093978"/>
    <lineage>
        <taxon>Eukaryota</taxon>
        <taxon>Metazoa</taxon>
        <taxon>Spiralia</taxon>
        <taxon>Lophotrochozoa</taxon>
        <taxon>Mollusca</taxon>
        <taxon>Gastropoda</taxon>
        <taxon>Heterobranchia</taxon>
        <taxon>Euthyneura</taxon>
        <taxon>Panpulmonata</taxon>
        <taxon>Sacoglossa</taxon>
        <taxon>Placobranchoidea</taxon>
        <taxon>Plakobranchidae</taxon>
        <taxon>Elysia</taxon>
    </lineage>
</organism>
<dbReference type="Proteomes" id="UP000762676">
    <property type="component" value="Unassembled WGS sequence"/>
</dbReference>
<dbReference type="AlphaFoldDB" id="A0AAV4ISR7"/>
<evidence type="ECO:0000256" key="1">
    <source>
        <dbReference type="SAM" id="MobiDB-lite"/>
    </source>
</evidence>
<reference evidence="2 3" key="1">
    <citation type="journal article" date="2021" name="Elife">
        <title>Chloroplast acquisition without the gene transfer in kleptoplastic sea slugs, Plakobranchus ocellatus.</title>
        <authorList>
            <person name="Maeda T."/>
            <person name="Takahashi S."/>
            <person name="Yoshida T."/>
            <person name="Shimamura S."/>
            <person name="Takaki Y."/>
            <person name="Nagai Y."/>
            <person name="Toyoda A."/>
            <person name="Suzuki Y."/>
            <person name="Arimoto A."/>
            <person name="Ishii H."/>
            <person name="Satoh N."/>
            <person name="Nishiyama T."/>
            <person name="Hasebe M."/>
            <person name="Maruyama T."/>
            <person name="Minagawa J."/>
            <person name="Obokata J."/>
            <person name="Shigenobu S."/>
        </authorList>
    </citation>
    <scope>NUCLEOTIDE SEQUENCE [LARGE SCALE GENOMIC DNA]</scope>
</reference>
<feature type="region of interest" description="Disordered" evidence="1">
    <location>
        <begin position="41"/>
        <end position="107"/>
    </location>
</feature>
<feature type="compositionally biased region" description="Gly residues" evidence="1">
    <location>
        <begin position="41"/>
        <end position="61"/>
    </location>
</feature>
<protein>
    <submittedName>
        <fullName evidence="2">Uncharacterized protein</fullName>
    </submittedName>
</protein>
<evidence type="ECO:0000313" key="3">
    <source>
        <dbReference type="Proteomes" id="UP000762676"/>
    </source>
</evidence>
<evidence type="ECO:0000313" key="2">
    <source>
        <dbReference type="EMBL" id="GFS12307.1"/>
    </source>
</evidence>
<comment type="caution">
    <text evidence="2">The sequence shown here is derived from an EMBL/GenBank/DDBJ whole genome shotgun (WGS) entry which is preliminary data.</text>
</comment>
<keyword evidence="3" id="KW-1185">Reference proteome</keyword>
<sequence length="107" mass="10919">MAKVSPQKCPLSQGLRAYKAQSDTLESVRVLAGAPVCVRITGGGGGRGGGGGGSGGGGGDGYSSRPTIPVIRGRLSPQLASTSPSNRGFFPRQKSVPHSRFYSSRTK</sequence>
<dbReference type="EMBL" id="BMAT01013400">
    <property type="protein sequence ID" value="GFS12307.1"/>
    <property type="molecule type" value="Genomic_DNA"/>
</dbReference>